<organism evidence="1 2">
    <name type="scientific">Paenibacillus alvei</name>
    <name type="common">Bacillus alvei</name>
    <dbReference type="NCBI Taxonomy" id="44250"/>
    <lineage>
        <taxon>Bacteria</taxon>
        <taxon>Bacillati</taxon>
        <taxon>Bacillota</taxon>
        <taxon>Bacilli</taxon>
        <taxon>Bacillales</taxon>
        <taxon>Paenibacillaceae</taxon>
        <taxon>Paenibacillus</taxon>
    </lineage>
</organism>
<evidence type="ECO:0000313" key="2">
    <source>
        <dbReference type="Proteomes" id="UP001527181"/>
    </source>
</evidence>
<gene>
    <name evidence="1" type="ORF">M5X12_08505</name>
</gene>
<comment type="caution">
    <text evidence="1">The sequence shown here is derived from an EMBL/GenBank/DDBJ whole genome shotgun (WGS) entry which is preliminary data.</text>
</comment>
<dbReference type="Proteomes" id="UP001527181">
    <property type="component" value="Unassembled WGS sequence"/>
</dbReference>
<evidence type="ECO:0000313" key="1">
    <source>
        <dbReference type="EMBL" id="MCY9760616.1"/>
    </source>
</evidence>
<dbReference type="RefSeq" id="WP_268598707.1">
    <property type="nucleotide sequence ID" value="NZ_JAMDNP010000015.1"/>
</dbReference>
<proteinExistence type="predicted"/>
<keyword evidence="2" id="KW-1185">Reference proteome</keyword>
<accession>A0ABT4GV91</accession>
<name>A0ABT4GV91_PAEAL</name>
<reference evidence="1 2" key="1">
    <citation type="submission" date="2022-05" db="EMBL/GenBank/DDBJ databases">
        <title>Genome Sequencing of Bee-Associated Microbes.</title>
        <authorList>
            <person name="Dunlap C."/>
        </authorList>
    </citation>
    <scope>NUCLEOTIDE SEQUENCE [LARGE SCALE GENOMIC DNA]</scope>
    <source>
        <strain evidence="1 2">NRRL B-04010</strain>
    </source>
</reference>
<dbReference type="EMBL" id="JAMDNP010000015">
    <property type="protein sequence ID" value="MCY9760616.1"/>
    <property type="molecule type" value="Genomic_DNA"/>
</dbReference>
<sequence length="326" mass="37110">MRPLSIVLIFLVIVIPLMTMNDAKQDIFDQNRELQKQYSDDFQAAVDDAGSYLSRFEAQQLTTAIRYQREKQIAFDTDMLNVFFNNLALKYGIENNPVAIENLKIHMPAMVLFRYNGYVMVTLEDTANPSGKHEIKPVFWPTRPYVYTLNNGNSIYFTLDDQATVYDKKTNQFHQGDYGELQALTNLAPLTDLTVFREVRQNTITKHVEKDLAAAINLHIETVKRLDLNIQFSIPRDAGNQTISDVGFMAFIQGYPMSNGQLFNGYAFGGGSVVQRKGYIGTVSKEGRHVAYGGKCVPGNVERIETLYDEEEAVRKGYFIDDCIRY</sequence>
<protein>
    <submittedName>
        <fullName evidence="1">Uncharacterized protein</fullName>
    </submittedName>
</protein>